<feature type="domain" description="Solute-binding protein family 5" evidence="5">
    <location>
        <begin position="67"/>
        <end position="441"/>
    </location>
</feature>
<evidence type="ECO:0000259" key="5">
    <source>
        <dbReference type="Pfam" id="PF00496"/>
    </source>
</evidence>
<dbReference type="RefSeq" id="WP_011440397.1">
    <property type="nucleotide sequence ID" value="NC_007778.1"/>
</dbReference>
<dbReference type="SUPFAM" id="SSF53850">
    <property type="entry name" value="Periplasmic binding protein-like II"/>
    <property type="match status" value="1"/>
</dbReference>
<dbReference type="KEGG" id="rpb:RPB_1499"/>
<organism evidence="6 7">
    <name type="scientific">Rhodopseudomonas palustris (strain HaA2)</name>
    <dbReference type="NCBI Taxonomy" id="316058"/>
    <lineage>
        <taxon>Bacteria</taxon>
        <taxon>Pseudomonadati</taxon>
        <taxon>Pseudomonadota</taxon>
        <taxon>Alphaproteobacteria</taxon>
        <taxon>Hyphomicrobiales</taxon>
        <taxon>Nitrobacteraceae</taxon>
        <taxon>Rhodopseudomonas</taxon>
    </lineage>
</organism>
<dbReference type="PIRSF" id="PIRSF002741">
    <property type="entry name" value="MppA"/>
    <property type="match status" value="1"/>
</dbReference>
<evidence type="ECO:0000256" key="3">
    <source>
        <dbReference type="ARBA" id="ARBA00022729"/>
    </source>
</evidence>
<dbReference type="GO" id="GO:0030288">
    <property type="term" value="C:outer membrane-bounded periplasmic space"/>
    <property type="evidence" value="ECO:0007669"/>
    <property type="project" value="UniProtKB-ARBA"/>
</dbReference>
<dbReference type="InterPro" id="IPR030678">
    <property type="entry name" value="Peptide/Ni-bd"/>
</dbReference>
<reference evidence="6 7" key="1">
    <citation type="submission" date="2006-01" db="EMBL/GenBank/DDBJ databases">
        <title>Complete sequence of Rhodopseudomonas palustris HaA2.</title>
        <authorList>
            <consortium name="US DOE Joint Genome Institute"/>
            <person name="Copeland A."/>
            <person name="Lucas S."/>
            <person name="Lapidus A."/>
            <person name="Barry K."/>
            <person name="Detter J.C."/>
            <person name="Glavina T."/>
            <person name="Hammon N."/>
            <person name="Israni S."/>
            <person name="Pitluck S."/>
            <person name="Chain P."/>
            <person name="Malfatti S."/>
            <person name="Shin M."/>
            <person name="Vergez L."/>
            <person name="Schmutz J."/>
            <person name="Larimer F."/>
            <person name="Land M."/>
            <person name="Hauser L."/>
            <person name="Pelletier D.A."/>
            <person name="Kyrpides N."/>
            <person name="Anderson I."/>
            <person name="Oda Y."/>
            <person name="Harwood C.S."/>
            <person name="Richardson P."/>
        </authorList>
    </citation>
    <scope>NUCLEOTIDE SEQUENCE [LARGE SCALE GENOMIC DNA]</scope>
    <source>
        <strain evidence="6 7">HaA2</strain>
    </source>
</reference>
<sequence length="524" mass="56949">MSSLRLKSCVAGLLLATTATFAQADTLRVVPTAPLQILDPLSTTAYITRDHGFMVYDTLFGTDLEGKVHPEMVEKYAVDEAATTWTFTLREGLAFHDGSPVTSADAIASLQRWQSKDTLGGKMKARTTAMTAVDDRTFQIKLSAPFGPMLTALGKPSAIVPFIMPKAVIDEAGSGPITKIIGSGPFKFVANEFKPGERAVYVKNEAYKPRSEPASGTSGGKVVKLDKVEWIFLKDAQTAVNALRNKEIDYIDQPSYEQVADLQKDPNIDIVNRPLSLSFVMRFNTLTPPFNDLRVRRAAMLAVNQDAVLKVQIGVPGAYQSCASVYPCGTIYSSTPDNYTGKPNFAEARKLLAEAKYDGTPIVILDAPEVRVQSKTAPMMSALLQQAGFKTQLLPLDWASWLQKRTNTAPAKDGGWNLFIAAWSPYDLTVPISSAPLTANGRAGWPGWFEDAQVEALLGQFINAPDLPEQKAIATKIQTRILEQGAIAPLGQADQFSVMRKGSLEGLLPRIASTVFWNVSVTGK</sequence>
<dbReference type="OrthoDB" id="9803988at2"/>
<feature type="signal peptide" evidence="4">
    <location>
        <begin position="1"/>
        <end position="24"/>
    </location>
</feature>
<accession>Q2J001</accession>
<comment type="subcellular location">
    <subcellularLocation>
        <location evidence="1">Periplasm</location>
    </subcellularLocation>
</comment>
<keyword evidence="7" id="KW-1185">Reference proteome</keyword>
<dbReference type="AlphaFoldDB" id="Q2J001"/>
<dbReference type="Proteomes" id="UP000008809">
    <property type="component" value="Chromosome"/>
</dbReference>
<dbReference type="Pfam" id="PF00496">
    <property type="entry name" value="SBP_bac_5"/>
    <property type="match status" value="1"/>
</dbReference>
<dbReference type="eggNOG" id="COG0747">
    <property type="taxonomic scope" value="Bacteria"/>
</dbReference>
<evidence type="ECO:0000256" key="1">
    <source>
        <dbReference type="ARBA" id="ARBA00004418"/>
    </source>
</evidence>
<dbReference type="GO" id="GO:0043190">
    <property type="term" value="C:ATP-binding cassette (ABC) transporter complex"/>
    <property type="evidence" value="ECO:0007669"/>
    <property type="project" value="InterPro"/>
</dbReference>
<dbReference type="InterPro" id="IPR000914">
    <property type="entry name" value="SBP_5_dom"/>
</dbReference>
<protein>
    <submittedName>
        <fullName evidence="6">Extracellular solute-binding protein, family 5</fullName>
    </submittedName>
</protein>
<evidence type="ECO:0000313" key="7">
    <source>
        <dbReference type="Proteomes" id="UP000008809"/>
    </source>
</evidence>
<evidence type="ECO:0000313" key="6">
    <source>
        <dbReference type="EMBL" id="ABD06209.1"/>
    </source>
</evidence>
<dbReference type="Gene3D" id="3.10.105.10">
    <property type="entry name" value="Dipeptide-binding Protein, Domain 3"/>
    <property type="match status" value="1"/>
</dbReference>
<keyword evidence="3 4" id="KW-0732">Signal</keyword>
<dbReference type="InterPro" id="IPR039424">
    <property type="entry name" value="SBP_5"/>
</dbReference>
<evidence type="ECO:0000256" key="2">
    <source>
        <dbReference type="ARBA" id="ARBA00005695"/>
    </source>
</evidence>
<dbReference type="Gene3D" id="3.40.190.10">
    <property type="entry name" value="Periplasmic binding protein-like II"/>
    <property type="match status" value="1"/>
</dbReference>
<feature type="chain" id="PRO_5004210131" evidence="4">
    <location>
        <begin position="25"/>
        <end position="524"/>
    </location>
</feature>
<dbReference type="GO" id="GO:0015833">
    <property type="term" value="P:peptide transport"/>
    <property type="evidence" value="ECO:0007669"/>
    <property type="project" value="TreeGrafter"/>
</dbReference>
<dbReference type="GO" id="GO:1904680">
    <property type="term" value="F:peptide transmembrane transporter activity"/>
    <property type="evidence" value="ECO:0007669"/>
    <property type="project" value="TreeGrafter"/>
</dbReference>
<comment type="similarity">
    <text evidence="2">Belongs to the bacterial solute-binding protein 5 family.</text>
</comment>
<dbReference type="PANTHER" id="PTHR30290:SF38">
    <property type="entry name" value="D,D-DIPEPTIDE-BINDING PERIPLASMIC PROTEIN DDPA-RELATED"/>
    <property type="match status" value="1"/>
</dbReference>
<dbReference type="PANTHER" id="PTHR30290">
    <property type="entry name" value="PERIPLASMIC BINDING COMPONENT OF ABC TRANSPORTER"/>
    <property type="match status" value="1"/>
</dbReference>
<name>Q2J001_RHOP2</name>
<gene>
    <name evidence="6" type="ordered locus">RPB_1499</name>
</gene>
<dbReference type="HOGENOM" id="CLU_017028_7_1_5"/>
<proteinExistence type="inferred from homology"/>
<dbReference type="CDD" id="cd08502">
    <property type="entry name" value="PBP2_NikA_DppA_OppA_like_16"/>
    <property type="match status" value="1"/>
</dbReference>
<dbReference type="STRING" id="316058.RPB_1499"/>
<dbReference type="EMBL" id="CP000250">
    <property type="protein sequence ID" value="ABD06209.1"/>
    <property type="molecule type" value="Genomic_DNA"/>
</dbReference>
<evidence type="ECO:0000256" key="4">
    <source>
        <dbReference type="SAM" id="SignalP"/>
    </source>
</evidence>